<organism evidence="2 3">
    <name type="scientific">Dictyocaulus viviparus</name>
    <name type="common">Bovine lungworm</name>
    <dbReference type="NCBI Taxonomy" id="29172"/>
    <lineage>
        <taxon>Eukaryota</taxon>
        <taxon>Metazoa</taxon>
        <taxon>Ecdysozoa</taxon>
        <taxon>Nematoda</taxon>
        <taxon>Chromadorea</taxon>
        <taxon>Rhabditida</taxon>
        <taxon>Rhabditina</taxon>
        <taxon>Rhabditomorpha</taxon>
        <taxon>Strongyloidea</taxon>
        <taxon>Metastrongylidae</taxon>
        <taxon>Dictyocaulus</taxon>
    </lineage>
</organism>
<evidence type="ECO:0000313" key="2">
    <source>
        <dbReference type="EMBL" id="KJH43466.1"/>
    </source>
</evidence>
<evidence type="ECO:0000256" key="1">
    <source>
        <dbReference type="SAM" id="MobiDB-lite"/>
    </source>
</evidence>
<keyword evidence="3" id="KW-1185">Reference proteome</keyword>
<gene>
    <name evidence="2" type="ORF">DICVIV_10510</name>
</gene>
<dbReference type="AlphaFoldDB" id="A0A0D8XM53"/>
<evidence type="ECO:0000313" key="3">
    <source>
        <dbReference type="Proteomes" id="UP000053766"/>
    </source>
</evidence>
<reference evidence="3" key="2">
    <citation type="journal article" date="2016" name="Sci. Rep.">
        <title>Dictyocaulus viviparus genome, variome and transcriptome elucidate lungworm biology and support future intervention.</title>
        <authorList>
            <person name="McNulty S.N."/>
            <person name="Strube C."/>
            <person name="Rosa B.A."/>
            <person name="Martin J.C."/>
            <person name="Tyagi R."/>
            <person name="Choi Y.J."/>
            <person name="Wang Q."/>
            <person name="Hallsworth Pepin K."/>
            <person name="Zhang X."/>
            <person name="Ozersky P."/>
            <person name="Wilson R.K."/>
            <person name="Sternberg P.W."/>
            <person name="Gasser R.B."/>
            <person name="Mitreva M."/>
        </authorList>
    </citation>
    <scope>NUCLEOTIDE SEQUENCE [LARGE SCALE GENOMIC DNA]</scope>
    <source>
        <strain evidence="3">HannoverDv2000</strain>
    </source>
</reference>
<accession>A0A0D8XM53</accession>
<protein>
    <submittedName>
        <fullName evidence="2">Uncharacterized protein</fullName>
    </submittedName>
</protein>
<feature type="compositionally biased region" description="Polar residues" evidence="1">
    <location>
        <begin position="114"/>
        <end position="123"/>
    </location>
</feature>
<reference evidence="2 3" key="1">
    <citation type="submission" date="2013-11" db="EMBL/GenBank/DDBJ databases">
        <title>Draft genome of the bovine lungworm Dictyocaulus viviparus.</title>
        <authorList>
            <person name="Mitreva M."/>
        </authorList>
    </citation>
    <scope>NUCLEOTIDE SEQUENCE [LARGE SCALE GENOMIC DNA]</scope>
    <source>
        <strain evidence="2 3">HannoverDv2000</strain>
    </source>
</reference>
<proteinExistence type="predicted"/>
<feature type="region of interest" description="Disordered" evidence="1">
    <location>
        <begin position="90"/>
        <end position="131"/>
    </location>
</feature>
<sequence>MEKLVVGDDVAQSSLDRKVVIEDDDYEVDELEESLLKVSLIDDEENQIITCTLKPIQRLKTVPSCNDELKKPVGDFHKYIEKSASSIAQESGHHGHFVTQHPSTKRVRDCIAASSPTTSSPLGKNSRVERPVNPSQSEFVIHDVCRSESDWNYFVQRSLLWEKVAVAVVKKKHNFTGEKLLQGICFCTPCGSPYYIPLDEDYFPGNEIEETVCPSSTPSQSISLSERIACTTSILQSCELYFVDALKDCRFLKSFKLEEIFSFFQQ</sequence>
<dbReference type="EMBL" id="KN716556">
    <property type="protein sequence ID" value="KJH43466.1"/>
    <property type="molecule type" value="Genomic_DNA"/>
</dbReference>
<name>A0A0D8XM53_DICVI</name>
<dbReference type="Proteomes" id="UP000053766">
    <property type="component" value="Unassembled WGS sequence"/>
</dbReference>